<dbReference type="eggNOG" id="COG0486">
    <property type="taxonomic scope" value="Bacteria"/>
</dbReference>
<name>S7X9Q4_9FLAO</name>
<evidence type="ECO:0000313" key="1">
    <source>
        <dbReference type="EMBL" id="EPR72758.1"/>
    </source>
</evidence>
<gene>
    <name evidence="1" type="ORF">ADIWIN_2230</name>
</gene>
<accession>S7X9Q4</accession>
<dbReference type="Gene3D" id="1.20.120.430">
    <property type="entry name" value="tRNA modification GTPase MnmE domain 2"/>
    <property type="match status" value="1"/>
</dbReference>
<keyword evidence="2" id="KW-1185">Reference proteome</keyword>
<dbReference type="STRING" id="641526.ADIWIN_2230"/>
<dbReference type="InterPro" id="IPR027368">
    <property type="entry name" value="MnmE_dom2"/>
</dbReference>
<dbReference type="EMBL" id="ATMR01000101">
    <property type="protein sequence ID" value="EPR72758.1"/>
    <property type="molecule type" value="Genomic_DNA"/>
</dbReference>
<organism evidence="1 2">
    <name type="scientific">Winogradskyella psychrotolerans RS-3</name>
    <dbReference type="NCBI Taxonomy" id="641526"/>
    <lineage>
        <taxon>Bacteria</taxon>
        <taxon>Pseudomonadati</taxon>
        <taxon>Bacteroidota</taxon>
        <taxon>Flavobacteriia</taxon>
        <taxon>Flavobacteriales</taxon>
        <taxon>Flavobacteriaceae</taxon>
        <taxon>Winogradskyella</taxon>
    </lineage>
</organism>
<proteinExistence type="predicted"/>
<evidence type="ECO:0000313" key="2">
    <source>
        <dbReference type="Proteomes" id="UP000014962"/>
    </source>
</evidence>
<dbReference type="AlphaFoldDB" id="S7X9Q4"/>
<protein>
    <submittedName>
        <fullName evidence="1">GTPase and tRNA-U34 5-formylation enzyme TrmE</fullName>
    </submittedName>
</protein>
<dbReference type="Proteomes" id="UP000014962">
    <property type="component" value="Unassembled WGS sequence"/>
</dbReference>
<sequence>MSNDLMEIEIREALYYFGAITGQVTNDDLLGNVFADFCIGK</sequence>
<comment type="caution">
    <text evidence="1">The sequence shown here is derived from an EMBL/GenBank/DDBJ whole genome shotgun (WGS) entry which is preliminary data.</text>
</comment>
<dbReference type="SUPFAM" id="SSF116878">
    <property type="entry name" value="TrmE connector domain"/>
    <property type="match status" value="1"/>
</dbReference>
<reference evidence="1 2" key="1">
    <citation type="journal article" date="2013" name="Genome Announc.">
        <title>Draft Genome Sequence of Winogradskyella psychrotolerans RS-3T, Isolated from the Marine Transect of Kongsfjorden, Ny-Alesund, Svalbard, Arctic Ocean.</title>
        <authorList>
            <person name="Kumar Pinnaka A."/>
            <person name="Ara S."/>
            <person name="Singh A."/>
            <person name="Shivaji S."/>
        </authorList>
    </citation>
    <scope>NUCLEOTIDE SEQUENCE [LARGE SCALE GENOMIC DNA]</scope>
    <source>
        <strain evidence="1 2">RS-3</strain>
    </source>
</reference>